<evidence type="ECO:0000256" key="1">
    <source>
        <dbReference type="SAM" id="MobiDB-lite"/>
    </source>
</evidence>
<feature type="region of interest" description="Disordered" evidence="1">
    <location>
        <begin position="1"/>
        <end position="81"/>
    </location>
</feature>
<evidence type="ECO:0000259" key="2">
    <source>
        <dbReference type="Pfam" id="PF00646"/>
    </source>
</evidence>
<reference evidence="4 5" key="1">
    <citation type="journal article" date="2019" name="Sci. Rep.">
        <title>A high-quality genome of Eragrostis curvula grass provides insights into Poaceae evolution and supports new strategies to enhance forage quality.</title>
        <authorList>
            <person name="Carballo J."/>
            <person name="Santos B.A.C.M."/>
            <person name="Zappacosta D."/>
            <person name="Garbus I."/>
            <person name="Selva J.P."/>
            <person name="Gallo C.A."/>
            <person name="Diaz A."/>
            <person name="Albertini E."/>
            <person name="Caccamo M."/>
            <person name="Echenique V."/>
        </authorList>
    </citation>
    <scope>NUCLEOTIDE SEQUENCE [LARGE SCALE GENOMIC DNA]</scope>
    <source>
        <strain evidence="5">cv. Victoria</strain>
        <tissue evidence="4">Leaf</tissue>
    </source>
</reference>
<dbReference type="Gramene" id="TVU48293">
    <property type="protein sequence ID" value="TVU48293"/>
    <property type="gene ID" value="EJB05_07924"/>
</dbReference>
<evidence type="ECO:0000313" key="4">
    <source>
        <dbReference type="EMBL" id="TVU48293.1"/>
    </source>
</evidence>
<gene>
    <name evidence="4" type="ORF">EJB05_07924</name>
</gene>
<dbReference type="Proteomes" id="UP000324897">
    <property type="component" value="Chromosome 5"/>
</dbReference>
<proteinExistence type="predicted"/>
<dbReference type="SUPFAM" id="SSF81383">
    <property type="entry name" value="F-box domain"/>
    <property type="match status" value="1"/>
</dbReference>
<name>A0A5J9WJP1_9POAL</name>
<evidence type="ECO:0008006" key="6">
    <source>
        <dbReference type="Google" id="ProtNLM"/>
    </source>
</evidence>
<evidence type="ECO:0000313" key="5">
    <source>
        <dbReference type="Proteomes" id="UP000324897"/>
    </source>
</evidence>
<protein>
    <recommendedName>
        <fullName evidence="6">F-box domain-containing protein</fullName>
    </recommendedName>
</protein>
<dbReference type="PANTHER" id="PTHR31264:SF3">
    <property type="entry name" value="OS07G0554100 PROTEIN"/>
    <property type="match status" value="1"/>
</dbReference>
<organism evidence="4 5">
    <name type="scientific">Eragrostis curvula</name>
    <name type="common">weeping love grass</name>
    <dbReference type="NCBI Taxonomy" id="38414"/>
    <lineage>
        <taxon>Eukaryota</taxon>
        <taxon>Viridiplantae</taxon>
        <taxon>Streptophyta</taxon>
        <taxon>Embryophyta</taxon>
        <taxon>Tracheophyta</taxon>
        <taxon>Spermatophyta</taxon>
        <taxon>Magnoliopsida</taxon>
        <taxon>Liliopsida</taxon>
        <taxon>Poales</taxon>
        <taxon>Poaceae</taxon>
        <taxon>PACMAD clade</taxon>
        <taxon>Chloridoideae</taxon>
        <taxon>Eragrostideae</taxon>
        <taxon>Eragrostidinae</taxon>
        <taxon>Eragrostis</taxon>
    </lineage>
</organism>
<dbReference type="InterPro" id="IPR036047">
    <property type="entry name" value="F-box-like_dom_sf"/>
</dbReference>
<sequence length="540" mass="58934">MDRGLRPPAGRRSLCPSIGDPMAAAAMPPPPPRPPMKVTKAGCGGKAASTASRGGKGIASTSTRGGKGTASKPSIPFLPTPAARASPAMVSPVRQALSCLKAMDSQRLPPNLTDDLLREIFLRASPADLVRASAACASFCRLIADPYFLRRYRSLHPPMLLGFINYDGLHPLQAPHPNAPAACAFARTVDFSFGYIPRNRDAEIMDVRNGCILVDLGDGSGDVAVCDPMSRRCQLVPPLPDDVLASAQIQEDDIIYFVTCVLPSEDIEETAFRLIRGMNLKTGIAISVFSSRSGRWSVTTSINYNALGLDATKVPRGYLLDYRFYYVYGCFYWRLSECDKLLKLDMKTMMLSTHDLPPGHEERSVAFGEAGDVRKVVMEDTRPQNKARKGGTSKRGSQDAPDATAMSSQSNMNTTHIKKKKQACAKIRQSPMPKAAEKTKKTSGLGSHPVLLGVTSYLVLSKVYKVLPLLALLFFGKKMLSGVVMMTSDAKYFQGRKPEQGLLILCTSWYPHLEFQKLPKFLSLGYLFSIYTTTSSVGRM</sequence>
<dbReference type="EMBL" id="RWGY01000004">
    <property type="protein sequence ID" value="TVU48293.1"/>
    <property type="molecule type" value="Genomic_DNA"/>
</dbReference>
<dbReference type="Pfam" id="PF00646">
    <property type="entry name" value="F-box"/>
    <property type="match status" value="1"/>
</dbReference>
<feature type="region of interest" description="Disordered" evidence="1">
    <location>
        <begin position="377"/>
        <end position="420"/>
    </location>
</feature>
<keyword evidence="5" id="KW-1185">Reference proteome</keyword>
<dbReference type="InterPro" id="IPR056594">
    <property type="entry name" value="AT5G49610-like_b-prop"/>
</dbReference>
<evidence type="ECO:0000259" key="3">
    <source>
        <dbReference type="Pfam" id="PF23635"/>
    </source>
</evidence>
<feature type="compositionally biased region" description="Polar residues" evidence="1">
    <location>
        <begin position="405"/>
        <end position="415"/>
    </location>
</feature>
<dbReference type="AlphaFoldDB" id="A0A5J9WJP1"/>
<dbReference type="InterPro" id="IPR001810">
    <property type="entry name" value="F-box_dom"/>
</dbReference>
<dbReference type="Pfam" id="PF23635">
    <property type="entry name" value="Beta-prop_AT5G49610-like"/>
    <property type="match status" value="1"/>
</dbReference>
<dbReference type="PANTHER" id="PTHR31264">
    <property type="entry name" value="OS07G0554500 PROTEIN-RELATED"/>
    <property type="match status" value="1"/>
</dbReference>
<feature type="non-terminal residue" evidence="4">
    <location>
        <position position="1"/>
    </location>
</feature>
<feature type="domain" description="F-box protein AT5G49610-like beta-propeller" evidence="3">
    <location>
        <begin position="204"/>
        <end position="366"/>
    </location>
</feature>
<feature type="domain" description="F-box" evidence="2">
    <location>
        <begin position="111"/>
        <end position="150"/>
    </location>
</feature>
<comment type="caution">
    <text evidence="4">The sequence shown here is derived from an EMBL/GenBank/DDBJ whole genome shotgun (WGS) entry which is preliminary data.</text>
</comment>
<accession>A0A5J9WJP1</accession>